<dbReference type="PANTHER" id="PTHR12093:SF10">
    <property type="entry name" value="MEMBRANE-ASSOCIATED PROTEIN HEM"/>
    <property type="match status" value="1"/>
</dbReference>
<evidence type="ECO:0000313" key="3">
    <source>
        <dbReference type="Proteomes" id="UP001200034"/>
    </source>
</evidence>
<sequence length="112" mass="12877">IVNIKAEIIKSLSLYYHTFVDLLDFKDNVCELLTTMDACQIHLDITLNFELTKNYLDLVVTYVSLMIVLSRVEDRKAVLGLYNAAYELQNNQADTGFPRLGQMILDYEVPLK</sequence>
<dbReference type="GO" id="GO:0016477">
    <property type="term" value="P:cell migration"/>
    <property type="evidence" value="ECO:0007669"/>
    <property type="project" value="TreeGrafter"/>
</dbReference>
<dbReference type="Pfam" id="PF09735">
    <property type="entry name" value="Nckap1"/>
    <property type="match status" value="1"/>
</dbReference>
<evidence type="ECO:0000256" key="1">
    <source>
        <dbReference type="ARBA" id="ARBA00037947"/>
    </source>
</evidence>
<dbReference type="Proteomes" id="UP001200034">
    <property type="component" value="Unassembled WGS sequence"/>
</dbReference>
<organism evidence="2 3">
    <name type="scientific">Drosophila rubida</name>
    <dbReference type="NCBI Taxonomy" id="30044"/>
    <lineage>
        <taxon>Eukaryota</taxon>
        <taxon>Metazoa</taxon>
        <taxon>Ecdysozoa</taxon>
        <taxon>Arthropoda</taxon>
        <taxon>Hexapoda</taxon>
        <taxon>Insecta</taxon>
        <taxon>Pterygota</taxon>
        <taxon>Neoptera</taxon>
        <taxon>Endopterygota</taxon>
        <taxon>Diptera</taxon>
        <taxon>Brachycera</taxon>
        <taxon>Muscomorpha</taxon>
        <taxon>Ephydroidea</taxon>
        <taxon>Drosophilidae</taxon>
        <taxon>Drosophila</taxon>
    </lineage>
</organism>
<dbReference type="GO" id="GO:0030031">
    <property type="term" value="P:cell projection assembly"/>
    <property type="evidence" value="ECO:0007669"/>
    <property type="project" value="TreeGrafter"/>
</dbReference>
<dbReference type="PANTHER" id="PTHR12093">
    <property type="entry name" value="NCK-ASSOCIATED PROTEIN 1"/>
    <property type="match status" value="1"/>
</dbReference>
<feature type="non-terminal residue" evidence="2">
    <location>
        <position position="112"/>
    </location>
</feature>
<accession>A0AAD4PFS6</accession>
<dbReference type="GO" id="GO:0048812">
    <property type="term" value="P:neuron projection morphogenesis"/>
    <property type="evidence" value="ECO:0007669"/>
    <property type="project" value="TreeGrafter"/>
</dbReference>
<dbReference type="EMBL" id="JAJJHW010003549">
    <property type="protein sequence ID" value="KAH8356123.1"/>
    <property type="molecule type" value="Genomic_DNA"/>
</dbReference>
<dbReference type="GO" id="GO:0031209">
    <property type="term" value="C:SCAR complex"/>
    <property type="evidence" value="ECO:0007669"/>
    <property type="project" value="TreeGrafter"/>
</dbReference>
<name>A0AAD4PFS6_9MUSC</name>
<gene>
    <name evidence="2" type="ORF">KR093_006451</name>
</gene>
<dbReference type="AlphaFoldDB" id="A0AAD4PFS6"/>
<proteinExistence type="inferred from homology"/>
<protein>
    <submittedName>
        <fullName evidence="2">Uncharacterized protein</fullName>
    </submittedName>
</protein>
<reference evidence="2" key="1">
    <citation type="journal article" date="2021" name="Mol. Ecol. Resour.">
        <title>Phylogenomic analyses of the genus Drosophila reveals genomic signals of climate adaptation.</title>
        <authorList>
            <person name="Li F."/>
            <person name="Rane R.V."/>
            <person name="Luria V."/>
            <person name="Xiong Z."/>
            <person name="Chen J."/>
            <person name="Li Z."/>
            <person name="Catullo R.A."/>
            <person name="Griffin P.C."/>
            <person name="Schiffer M."/>
            <person name="Pearce S."/>
            <person name="Lee S.F."/>
            <person name="McElroy K."/>
            <person name="Stocker A."/>
            <person name="Shirriffs J."/>
            <person name="Cockerell F."/>
            <person name="Coppin C."/>
            <person name="Sgro C.M."/>
            <person name="Karger A."/>
            <person name="Cain J.W."/>
            <person name="Weber J.A."/>
            <person name="Santpere G."/>
            <person name="Kirschner M.W."/>
            <person name="Hoffmann A.A."/>
            <person name="Oakeshott J.G."/>
            <person name="Zhang G."/>
        </authorList>
    </citation>
    <scope>NUCLEOTIDE SEQUENCE</scope>
    <source>
        <strain evidence="2">BGI-SZ-2011g</strain>
    </source>
</reference>
<evidence type="ECO:0000313" key="2">
    <source>
        <dbReference type="EMBL" id="KAH8356123.1"/>
    </source>
</evidence>
<dbReference type="InterPro" id="IPR019137">
    <property type="entry name" value="Nck-associated_protein-1"/>
</dbReference>
<keyword evidence="3" id="KW-1185">Reference proteome</keyword>
<dbReference type="GO" id="GO:0030866">
    <property type="term" value="P:cortical actin cytoskeleton organization"/>
    <property type="evidence" value="ECO:0007669"/>
    <property type="project" value="TreeGrafter"/>
</dbReference>
<comment type="caution">
    <text evidence="2">The sequence shown here is derived from an EMBL/GenBank/DDBJ whole genome shotgun (WGS) entry which is preliminary data.</text>
</comment>
<comment type="similarity">
    <text evidence="1">Belongs to the HEM-1/HEM-2 family.</text>
</comment>
<feature type="non-terminal residue" evidence="2">
    <location>
        <position position="1"/>
    </location>
</feature>